<dbReference type="InterPro" id="IPR017932">
    <property type="entry name" value="GATase_2_dom"/>
</dbReference>
<evidence type="ECO:0000256" key="3">
    <source>
        <dbReference type="ARBA" id="ARBA00012737"/>
    </source>
</evidence>
<comment type="similarity">
    <text evidence="2">Belongs to the asparagine synthetase family.</text>
</comment>
<keyword evidence="6 8" id="KW-0315">Glutamine amidotransferase</keyword>
<dbReference type="Pfam" id="PF00733">
    <property type="entry name" value="Asn_synthase"/>
    <property type="match status" value="1"/>
</dbReference>
<feature type="active site" description="For GATase activity" evidence="8">
    <location>
        <position position="2"/>
    </location>
</feature>
<dbReference type="RefSeq" id="WP_208007581.1">
    <property type="nucleotide sequence ID" value="NZ_CP071796.1"/>
</dbReference>
<name>A0A975CCZ8_9BURK</name>
<dbReference type="InterPro" id="IPR033738">
    <property type="entry name" value="AsnB_N"/>
</dbReference>
<dbReference type="Gene3D" id="3.40.50.620">
    <property type="entry name" value="HUPs"/>
    <property type="match status" value="1"/>
</dbReference>
<dbReference type="InterPro" id="IPR029055">
    <property type="entry name" value="Ntn_hydrolases_N"/>
</dbReference>
<dbReference type="GO" id="GO:0005829">
    <property type="term" value="C:cytosol"/>
    <property type="evidence" value="ECO:0007669"/>
    <property type="project" value="TreeGrafter"/>
</dbReference>
<dbReference type="Gene3D" id="3.60.20.10">
    <property type="entry name" value="Glutamine Phosphoribosylpyrophosphate, subunit 1, domain 1"/>
    <property type="match status" value="1"/>
</dbReference>
<evidence type="ECO:0000256" key="9">
    <source>
        <dbReference type="PIRSR" id="PIRSR001589-2"/>
    </source>
</evidence>
<feature type="binding site" evidence="9">
    <location>
        <begin position="377"/>
        <end position="378"/>
    </location>
    <ligand>
        <name>ATP</name>
        <dbReference type="ChEBI" id="CHEBI:30616"/>
    </ligand>
</feature>
<dbReference type="EC" id="6.3.5.4" evidence="3"/>
<dbReference type="GO" id="GO:0006529">
    <property type="term" value="P:asparagine biosynthetic process"/>
    <property type="evidence" value="ECO:0007669"/>
    <property type="project" value="UniProtKB-KW"/>
</dbReference>
<dbReference type="Proteomes" id="UP000663903">
    <property type="component" value="Chromosome"/>
</dbReference>
<sequence>MCGIAGWVDFDADVSRQRAILETMTDSLTHRGPDARGIWFDGHAALGHRRLSIIDLEHGAQPMTVTGPSEQPLVLSFCGEIYNFKELRSELMQLGHTFRTRSDTEVLLRGYAQWHDDVAQRLNGMYAVAIWDAAQKKLVLIRDRLGVKPLYYCAIGRRLVFASEPKALFHHPSVRPQISAAGFRELLDMVKTPELTIYDNIWEVRPGGTVHFDAQGLKKSTYWKLQAMPHRDDLPTTIETVRALLTDTVGRQIVSDVPICTLLSGGLDSSAVTAIAAQRLGDEVLSSYSVDFRHNVDAFTADGVRGTPDAPFARALAEHARTRHVELLLSSDQMLDADVRSAVLQAVDAPPAYWGDMWPSLYLLFRALSEHSRVALSGEAADEVFGGYQWFRNPAAISARTFPWLTAGSSRYFGGTQLLAPDFLASLEREEYRAARYEEALRDVPVLEGEAQDDRQMREISYLAITRFLPTLLDRNDRMSMAVGLEVRVPFCDHRLVDYVFNVPWQMKSFDGREKSLLREAVRPLLPDSVANRLKTPYPATQDGAYECGLRNELAEVLADSSAPVHDLLDTSKAQALLRRSSTAVSQPYNRGSLEMVLWMNRWLKKYQVSVAL</sequence>
<feature type="domain" description="Glutamine amidotransferase type-2" evidence="11">
    <location>
        <begin position="2"/>
        <end position="215"/>
    </location>
</feature>
<feature type="site" description="Important for beta-aspartyl-AMP intermediate formation" evidence="10">
    <location>
        <position position="379"/>
    </location>
</feature>
<feature type="binding site" evidence="9">
    <location>
        <position position="103"/>
    </location>
    <ligand>
        <name>L-glutamine</name>
        <dbReference type="ChEBI" id="CHEBI:58359"/>
    </ligand>
</feature>
<dbReference type="InterPro" id="IPR051786">
    <property type="entry name" value="ASN_synthetase/amidase"/>
</dbReference>
<evidence type="ECO:0000256" key="1">
    <source>
        <dbReference type="ARBA" id="ARBA00005187"/>
    </source>
</evidence>
<keyword evidence="4 9" id="KW-0547">Nucleotide-binding</keyword>
<proteinExistence type="inferred from homology"/>
<dbReference type="PANTHER" id="PTHR43284:SF1">
    <property type="entry name" value="ASPARAGINE SYNTHETASE"/>
    <property type="match status" value="1"/>
</dbReference>
<dbReference type="CDD" id="cd01991">
    <property type="entry name" value="Asn_synthase_B_C"/>
    <property type="match status" value="1"/>
</dbReference>
<evidence type="ECO:0000256" key="2">
    <source>
        <dbReference type="ARBA" id="ARBA00005752"/>
    </source>
</evidence>
<keyword evidence="8" id="KW-0061">Asparagine biosynthesis</keyword>
<evidence type="ECO:0000256" key="5">
    <source>
        <dbReference type="ARBA" id="ARBA00022840"/>
    </source>
</evidence>
<evidence type="ECO:0000256" key="6">
    <source>
        <dbReference type="ARBA" id="ARBA00022962"/>
    </source>
</evidence>
<dbReference type="GO" id="GO:0005524">
    <property type="term" value="F:ATP binding"/>
    <property type="evidence" value="ECO:0007669"/>
    <property type="project" value="UniProtKB-KW"/>
</dbReference>
<dbReference type="InterPro" id="IPR001962">
    <property type="entry name" value="Asn_synthase"/>
</dbReference>
<dbReference type="EMBL" id="CP071796">
    <property type="protein sequence ID" value="QTD44120.1"/>
    <property type="molecule type" value="Genomic_DNA"/>
</dbReference>
<gene>
    <name evidence="12" type="primary">asnB</name>
    <name evidence="12" type="ORF">J1M35_13380</name>
</gene>
<dbReference type="PIRSF" id="PIRSF001589">
    <property type="entry name" value="Asn_synthetase_glu-h"/>
    <property type="match status" value="1"/>
</dbReference>
<dbReference type="AlphaFoldDB" id="A0A975CCZ8"/>
<evidence type="ECO:0000256" key="4">
    <source>
        <dbReference type="ARBA" id="ARBA00022741"/>
    </source>
</evidence>
<dbReference type="InterPro" id="IPR014729">
    <property type="entry name" value="Rossmann-like_a/b/a_fold"/>
</dbReference>
<keyword evidence="8" id="KW-0028">Amino-acid biosynthesis</keyword>
<dbReference type="SUPFAM" id="SSF56235">
    <property type="entry name" value="N-terminal nucleophile aminohydrolases (Ntn hydrolases)"/>
    <property type="match status" value="1"/>
</dbReference>
<reference evidence="12" key="1">
    <citation type="submission" date="2021-03" db="EMBL/GenBank/DDBJ databases">
        <title>Ottowia sp. 27C isolated from the cloaca of a Giant Asian pond turtle (Heosemys grandis).</title>
        <authorList>
            <person name="Spergser J."/>
            <person name="Busse H.-J."/>
        </authorList>
    </citation>
    <scope>NUCLEOTIDE SEQUENCE</scope>
    <source>
        <strain evidence="12">27C</strain>
    </source>
</reference>
<dbReference type="NCBIfam" id="TIGR01536">
    <property type="entry name" value="asn_synth_AEB"/>
    <property type="match status" value="1"/>
</dbReference>
<comment type="catalytic activity">
    <reaction evidence="7">
        <text>L-aspartate + L-glutamine + ATP + H2O = L-asparagine + L-glutamate + AMP + diphosphate + H(+)</text>
        <dbReference type="Rhea" id="RHEA:12228"/>
        <dbReference type="ChEBI" id="CHEBI:15377"/>
        <dbReference type="ChEBI" id="CHEBI:15378"/>
        <dbReference type="ChEBI" id="CHEBI:29985"/>
        <dbReference type="ChEBI" id="CHEBI:29991"/>
        <dbReference type="ChEBI" id="CHEBI:30616"/>
        <dbReference type="ChEBI" id="CHEBI:33019"/>
        <dbReference type="ChEBI" id="CHEBI:58048"/>
        <dbReference type="ChEBI" id="CHEBI:58359"/>
        <dbReference type="ChEBI" id="CHEBI:456215"/>
        <dbReference type="EC" id="6.3.5.4"/>
    </reaction>
</comment>
<dbReference type="PROSITE" id="PS51278">
    <property type="entry name" value="GATASE_TYPE_2"/>
    <property type="match status" value="1"/>
</dbReference>
<feature type="binding site" evidence="9">
    <location>
        <position position="262"/>
    </location>
    <ligand>
        <name>ATP</name>
        <dbReference type="ChEBI" id="CHEBI:30616"/>
    </ligand>
</feature>
<accession>A0A975CCZ8</accession>
<organism evidence="12 13">
    <name type="scientific">Ottowia testudinis</name>
    <dbReference type="NCBI Taxonomy" id="2816950"/>
    <lineage>
        <taxon>Bacteria</taxon>
        <taxon>Pseudomonadati</taxon>
        <taxon>Pseudomonadota</taxon>
        <taxon>Betaproteobacteria</taxon>
        <taxon>Burkholderiales</taxon>
        <taxon>Comamonadaceae</taxon>
        <taxon>Ottowia</taxon>
    </lineage>
</organism>
<dbReference type="GO" id="GO:0004066">
    <property type="term" value="F:asparagine synthase (glutamine-hydrolyzing) activity"/>
    <property type="evidence" value="ECO:0007669"/>
    <property type="project" value="UniProtKB-EC"/>
</dbReference>
<evidence type="ECO:0000313" key="12">
    <source>
        <dbReference type="EMBL" id="QTD44120.1"/>
    </source>
</evidence>
<dbReference type="PANTHER" id="PTHR43284">
    <property type="entry name" value="ASPARAGINE SYNTHETASE (GLUTAMINE-HYDROLYZING)"/>
    <property type="match status" value="1"/>
</dbReference>
<dbReference type="SUPFAM" id="SSF52402">
    <property type="entry name" value="Adenine nucleotide alpha hydrolases-like"/>
    <property type="match status" value="1"/>
</dbReference>
<dbReference type="InterPro" id="IPR006426">
    <property type="entry name" value="Asn_synth_AEB"/>
</dbReference>
<evidence type="ECO:0000256" key="8">
    <source>
        <dbReference type="PIRSR" id="PIRSR001589-1"/>
    </source>
</evidence>
<keyword evidence="5 9" id="KW-0067">ATP-binding</keyword>
<evidence type="ECO:0000256" key="10">
    <source>
        <dbReference type="PIRSR" id="PIRSR001589-3"/>
    </source>
</evidence>
<dbReference type="Pfam" id="PF13537">
    <property type="entry name" value="GATase_7"/>
    <property type="match status" value="1"/>
</dbReference>
<evidence type="ECO:0000259" key="11">
    <source>
        <dbReference type="PROSITE" id="PS51278"/>
    </source>
</evidence>
<evidence type="ECO:0000313" key="13">
    <source>
        <dbReference type="Proteomes" id="UP000663903"/>
    </source>
</evidence>
<dbReference type="CDD" id="cd00712">
    <property type="entry name" value="AsnB"/>
    <property type="match status" value="1"/>
</dbReference>
<evidence type="ECO:0000256" key="7">
    <source>
        <dbReference type="ARBA" id="ARBA00048741"/>
    </source>
</evidence>
<keyword evidence="12" id="KW-0436">Ligase</keyword>
<keyword evidence="13" id="KW-1185">Reference proteome</keyword>
<comment type="pathway">
    <text evidence="1">Amino-acid biosynthesis; L-asparagine biosynthesis; L-asparagine from L-aspartate (L-Gln route): step 1/1.</text>
</comment>
<dbReference type="KEGG" id="otd:J1M35_13380"/>
<protein>
    <recommendedName>
        <fullName evidence="3">asparagine synthase (glutamine-hydrolyzing)</fullName>
        <ecNumber evidence="3">6.3.5.4</ecNumber>
    </recommendedName>
</protein>